<dbReference type="InterPro" id="IPR057326">
    <property type="entry name" value="KR_dom"/>
</dbReference>
<evidence type="ECO:0000256" key="2">
    <source>
        <dbReference type="ARBA" id="ARBA00022857"/>
    </source>
</evidence>
<dbReference type="SUPFAM" id="SSF51735">
    <property type="entry name" value="NAD(P)-binding Rossmann-fold domains"/>
    <property type="match status" value="1"/>
</dbReference>
<comment type="caution">
    <text evidence="6">The sequence shown here is derived from an EMBL/GenBank/DDBJ whole genome shotgun (WGS) entry which is preliminary data.</text>
</comment>
<dbReference type="EMBL" id="WIGO01000669">
    <property type="protein sequence ID" value="KAF6806719.1"/>
    <property type="molecule type" value="Genomic_DNA"/>
</dbReference>
<reference evidence="6" key="1">
    <citation type="journal article" date="2020" name="Phytopathology">
        <title>Genome Sequence Resources of Colletotrichum truncatum, C. plurivorum, C. musicola, and C. sojae: Four Species Pathogenic to Soybean (Glycine max).</title>
        <authorList>
            <person name="Rogerio F."/>
            <person name="Boufleur T.R."/>
            <person name="Ciampi-Guillardi M."/>
            <person name="Sukno S.A."/>
            <person name="Thon M.R."/>
            <person name="Massola Junior N.S."/>
            <person name="Baroncelli R."/>
        </authorList>
    </citation>
    <scope>NUCLEOTIDE SEQUENCE</scope>
    <source>
        <strain evidence="6">LFN00145</strain>
    </source>
</reference>
<dbReference type="PRINTS" id="PR00081">
    <property type="entry name" value="GDHRDH"/>
</dbReference>
<gene>
    <name evidence="6" type="ORF">CPLU01_15873</name>
</gene>
<keyword evidence="2" id="KW-0521">NADP</keyword>
<dbReference type="GO" id="GO:0016491">
    <property type="term" value="F:oxidoreductase activity"/>
    <property type="evidence" value="ECO:0007669"/>
    <property type="project" value="UniProtKB-KW"/>
</dbReference>
<keyword evidence="7" id="KW-1185">Reference proteome</keyword>
<dbReference type="PROSITE" id="PS00061">
    <property type="entry name" value="ADH_SHORT"/>
    <property type="match status" value="1"/>
</dbReference>
<name>A0A8H6MRW0_9PEZI</name>
<dbReference type="SMART" id="SM00822">
    <property type="entry name" value="PKS_KR"/>
    <property type="match status" value="1"/>
</dbReference>
<dbReference type="InterPro" id="IPR002347">
    <property type="entry name" value="SDR_fam"/>
</dbReference>
<evidence type="ECO:0000256" key="1">
    <source>
        <dbReference type="ARBA" id="ARBA00006484"/>
    </source>
</evidence>
<evidence type="ECO:0000313" key="7">
    <source>
        <dbReference type="Proteomes" id="UP000654918"/>
    </source>
</evidence>
<evidence type="ECO:0000313" key="6">
    <source>
        <dbReference type="EMBL" id="KAF6806719.1"/>
    </source>
</evidence>
<sequence length="253" mass="27175">MENTSGDLQLQFDGRVAAITGGAQGMGREHAILLGKRGARIVVNDLDGEGAESTAEAIRVAGGEAVVVHGSIAQKEVAQTVVEVAIATWGRIDIVINNAGVEIKKPFLDFTDEDFSRMMAVHVWGSWMLTHLAWPHMRKQKYGRVLMVLSATIAGMPGNAAYTVAKGALFGLNRTLAVEGQADGITVNMFGPFANTAMARQMLDDESLQWMGQKFPASATSAAVAWLVHEECKINGESITSYCYGQLSDSRIC</sequence>
<dbReference type="Proteomes" id="UP000654918">
    <property type="component" value="Unassembled WGS sequence"/>
</dbReference>
<comment type="similarity">
    <text evidence="1 4">Belongs to the short-chain dehydrogenases/reductases (SDR) family.</text>
</comment>
<dbReference type="Pfam" id="PF00106">
    <property type="entry name" value="adh_short"/>
    <property type="match status" value="1"/>
</dbReference>
<dbReference type="PANTHER" id="PTHR45024">
    <property type="entry name" value="DEHYDROGENASES, SHORT CHAIN"/>
    <property type="match status" value="1"/>
</dbReference>
<protein>
    <submittedName>
        <fullName evidence="6">Short-chain dehydrogenase reductase sdr</fullName>
    </submittedName>
</protein>
<dbReference type="AlphaFoldDB" id="A0A8H6MRW0"/>
<accession>A0A8H6MRW0</accession>
<dbReference type="PANTHER" id="PTHR45024:SF2">
    <property type="entry name" value="SCP2 DOMAIN-CONTAINING PROTEIN"/>
    <property type="match status" value="1"/>
</dbReference>
<dbReference type="Gene3D" id="3.40.50.720">
    <property type="entry name" value="NAD(P)-binding Rossmann-like Domain"/>
    <property type="match status" value="1"/>
</dbReference>
<dbReference type="InterPro" id="IPR051687">
    <property type="entry name" value="Peroxisomal_Beta-Oxidation"/>
</dbReference>
<dbReference type="InterPro" id="IPR036291">
    <property type="entry name" value="NAD(P)-bd_dom_sf"/>
</dbReference>
<organism evidence="6 7">
    <name type="scientific">Colletotrichum plurivorum</name>
    <dbReference type="NCBI Taxonomy" id="2175906"/>
    <lineage>
        <taxon>Eukaryota</taxon>
        <taxon>Fungi</taxon>
        <taxon>Dikarya</taxon>
        <taxon>Ascomycota</taxon>
        <taxon>Pezizomycotina</taxon>
        <taxon>Sordariomycetes</taxon>
        <taxon>Hypocreomycetidae</taxon>
        <taxon>Glomerellales</taxon>
        <taxon>Glomerellaceae</taxon>
        <taxon>Colletotrichum</taxon>
        <taxon>Colletotrichum orchidearum species complex</taxon>
    </lineage>
</organism>
<evidence type="ECO:0000259" key="5">
    <source>
        <dbReference type="SMART" id="SM00822"/>
    </source>
</evidence>
<evidence type="ECO:0000256" key="3">
    <source>
        <dbReference type="ARBA" id="ARBA00023002"/>
    </source>
</evidence>
<keyword evidence="3" id="KW-0560">Oxidoreductase</keyword>
<dbReference type="PRINTS" id="PR00080">
    <property type="entry name" value="SDRFAMILY"/>
</dbReference>
<evidence type="ECO:0000256" key="4">
    <source>
        <dbReference type="RuleBase" id="RU000363"/>
    </source>
</evidence>
<dbReference type="InterPro" id="IPR020904">
    <property type="entry name" value="Sc_DH/Rdtase_CS"/>
</dbReference>
<proteinExistence type="inferred from homology"/>
<feature type="domain" description="Ketoreductase" evidence="5">
    <location>
        <begin position="15"/>
        <end position="213"/>
    </location>
</feature>